<reference evidence="3 4" key="1">
    <citation type="submission" date="2018-06" db="EMBL/GenBank/DDBJ databases">
        <title>Genomic Encyclopedia of Type Strains, Phase IV (KMG-IV): sequencing the most valuable type-strain genomes for metagenomic binning, comparative biology and taxonomic classification.</title>
        <authorList>
            <person name="Goeker M."/>
        </authorList>
    </citation>
    <scope>NUCLEOTIDE SEQUENCE [LARGE SCALE GENOMIC DNA]</scope>
    <source>
        <strain evidence="3 4">DSM 25532</strain>
    </source>
</reference>
<dbReference type="Proteomes" id="UP000253426">
    <property type="component" value="Unassembled WGS sequence"/>
</dbReference>
<feature type="domain" description="NAD-dependent epimerase/dehydratase" evidence="2">
    <location>
        <begin position="3"/>
        <end position="275"/>
    </location>
</feature>
<dbReference type="PANTHER" id="PTHR43000">
    <property type="entry name" value="DTDP-D-GLUCOSE 4,6-DEHYDRATASE-RELATED"/>
    <property type="match status" value="1"/>
</dbReference>
<comment type="similarity">
    <text evidence="1">Belongs to the NAD(P)-dependent epimerase/dehydratase family.</text>
</comment>
<proteinExistence type="inferred from homology"/>
<accession>A0A366H6L1</accession>
<gene>
    <name evidence="3" type="ORF">DES53_113142</name>
</gene>
<evidence type="ECO:0000313" key="3">
    <source>
        <dbReference type="EMBL" id="RBP37759.1"/>
    </source>
</evidence>
<evidence type="ECO:0000256" key="1">
    <source>
        <dbReference type="ARBA" id="ARBA00007637"/>
    </source>
</evidence>
<dbReference type="Gene3D" id="3.40.50.720">
    <property type="entry name" value="NAD(P)-binding Rossmann-like Domain"/>
    <property type="match status" value="1"/>
</dbReference>
<dbReference type="InterPro" id="IPR036291">
    <property type="entry name" value="NAD(P)-bd_dom_sf"/>
</dbReference>
<dbReference type="Pfam" id="PF01370">
    <property type="entry name" value="Epimerase"/>
    <property type="match status" value="1"/>
</dbReference>
<name>A0A366H6L1_9BACT</name>
<keyword evidence="4" id="KW-1185">Reference proteome</keyword>
<evidence type="ECO:0000259" key="2">
    <source>
        <dbReference type="Pfam" id="PF01370"/>
    </source>
</evidence>
<sequence length="356" mass="39250">MRVLVTGACGFVGSRILRRLRESTEGWTLLGMDNLCRMGSERNRPVLKDLGVGFFHGDVRCASDFDNLPPVDWVIDAAANPSVLAGVDGLSSSRQVIEHNLQGTVNMLEFCRRQSAGFVLLSTSRVYGVGPLASLPVAQKGSRFVLDEEQSLPVGVSARGVTEDFSTTPPLSLYGVSKKMSEDLALEYASAFDLPVHINRCGVMAGAGQFGRADQGIVAFWIHSWRESRRLRYLGFGGKGWQVRDVVHPDDVAGLVFSQIQQGEAEDRPRVLNVAGGPESTFSLAELSAWCEQHFGYRNEVQEDGSERPFDIAWLALDDSKARSLWGWQPEIRRDAIFSEVAKFAEANPDWMHLSS</sequence>
<organism evidence="3 4">
    <name type="scientific">Roseimicrobium gellanilyticum</name>
    <dbReference type="NCBI Taxonomy" id="748857"/>
    <lineage>
        <taxon>Bacteria</taxon>
        <taxon>Pseudomonadati</taxon>
        <taxon>Verrucomicrobiota</taxon>
        <taxon>Verrucomicrobiia</taxon>
        <taxon>Verrucomicrobiales</taxon>
        <taxon>Verrucomicrobiaceae</taxon>
        <taxon>Roseimicrobium</taxon>
    </lineage>
</organism>
<dbReference type="RefSeq" id="WP_113961452.1">
    <property type="nucleotide sequence ID" value="NZ_QNRR01000013.1"/>
</dbReference>
<dbReference type="InterPro" id="IPR001509">
    <property type="entry name" value="Epimerase_deHydtase"/>
</dbReference>
<dbReference type="AlphaFoldDB" id="A0A366H6L1"/>
<evidence type="ECO:0000313" key="4">
    <source>
        <dbReference type="Proteomes" id="UP000253426"/>
    </source>
</evidence>
<dbReference type="SUPFAM" id="SSF51735">
    <property type="entry name" value="NAD(P)-binding Rossmann-fold domains"/>
    <property type="match status" value="1"/>
</dbReference>
<comment type="caution">
    <text evidence="3">The sequence shown here is derived from an EMBL/GenBank/DDBJ whole genome shotgun (WGS) entry which is preliminary data.</text>
</comment>
<protein>
    <submittedName>
        <fullName evidence="3">CDP-paratose 2-epimerase</fullName>
    </submittedName>
</protein>
<dbReference type="OrthoDB" id="9801785at2"/>
<dbReference type="EMBL" id="QNRR01000013">
    <property type="protein sequence ID" value="RBP37759.1"/>
    <property type="molecule type" value="Genomic_DNA"/>
</dbReference>